<evidence type="ECO:0000256" key="8">
    <source>
        <dbReference type="ARBA" id="ARBA00023098"/>
    </source>
</evidence>
<sequence>MNLLSVSGWGVVLYVLIATHITIASVTIYLHRSQAHMSVYLHPLVSHFMRFWLWLTTGMVTKEWVSSHRKHHAFCEREGDPHSPKIYGIWRVLFGGAFLYRNAVKDKAMVEKYGRGTPDDWIERKLYSRFPASGILLLLGLDILLFGALAGFLAWGVQMLWIPFWAAGVINGLGHFVGYRSFQVKDNSTNLIPWGILIGGEELHNNHHRFAASPKLSVKPWEFDIGWAYIRMLEMLGLARAKPIAN</sequence>
<evidence type="ECO:0000256" key="9">
    <source>
        <dbReference type="ARBA" id="ARBA00023136"/>
    </source>
</evidence>
<protein>
    <submittedName>
        <fullName evidence="12">Fatty acid desaturase</fullName>
        <ecNumber evidence="12">1.14.19.-</ecNumber>
    </submittedName>
</protein>
<keyword evidence="13" id="KW-1185">Reference proteome</keyword>
<evidence type="ECO:0000256" key="7">
    <source>
        <dbReference type="ARBA" id="ARBA00023004"/>
    </source>
</evidence>
<keyword evidence="9 10" id="KW-0472">Membrane</keyword>
<evidence type="ECO:0000259" key="11">
    <source>
        <dbReference type="Pfam" id="PF00487"/>
    </source>
</evidence>
<reference evidence="12 13" key="1">
    <citation type="submission" date="2024-04" db="EMBL/GenBank/DDBJ databases">
        <authorList>
            <person name="Abashina T."/>
            <person name="Shaikin A."/>
        </authorList>
    </citation>
    <scope>NUCLEOTIDE SEQUENCE [LARGE SCALE GENOMIC DNA]</scope>
    <source>
        <strain evidence="12 13">AAFK</strain>
    </source>
</reference>
<comment type="caution">
    <text evidence="12">The sequence shown here is derived from an EMBL/GenBank/DDBJ whole genome shotgun (WGS) entry which is preliminary data.</text>
</comment>
<keyword evidence="8" id="KW-0443">Lipid metabolism</keyword>
<proteinExistence type="inferred from homology"/>
<evidence type="ECO:0000256" key="5">
    <source>
        <dbReference type="ARBA" id="ARBA00022989"/>
    </source>
</evidence>
<keyword evidence="7" id="KW-0408">Iron</keyword>
<name>A0ABU9D3W8_9PROT</name>
<dbReference type="Proteomes" id="UP001446205">
    <property type="component" value="Unassembled WGS sequence"/>
</dbReference>
<evidence type="ECO:0000313" key="12">
    <source>
        <dbReference type="EMBL" id="MEK8088262.1"/>
    </source>
</evidence>
<dbReference type="EMBL" id="JBBPCO010000001">
    <property type="protein sequence ID" value="MEK8088262.1"/>
    <property type="molecule type" value="Genomic_DNA"/>
</dbReference>
<feature type="transmembrane region" description="Helical" evidence="10">
    <location>
        <begin position="6"/>
        <end position="30"/>
    </location>
</feature>
<dbReference type="Pfam" id="PF00487">
    <property type="entry name" value="FA_desaturase"/>
    <property type="match status" value="1"/>
</dbReference>
<evidence type="ECO:0000256" key="2">
    <source>
        <dbReference type="ARBA" id="ARBA00008749"/>
    </source>
</evidence>
<evidence type="ECO:0000256" key="3">
    <source>
        <dbReference type="ARBA" id="ARBA00022692"/>
    </source>
</evidence>
<keyword evidence="6 12" id="KW-0560">Oxidoreductase</keyword>
<evidence type="ECO:0000313" key="13">
    <source>
        <dbReference type="Proteomes" id="UP001446205"/>
    </source>
</evidence>
<dbReference type="InterPro" id="IPR015876">
    <property type="entry name" value="Acyl-CoA_DS"/>
</dbReference>
<feature type="transmembrane region" description="Helical" evidence="10">
    <location>
        <begin position="161"/>
        <end position="179"/>
    </location>
</feature>
<dbReference type="PANTHER" id="PTHR11351">
    <property type="entry name" value="ACYL-COA DESATURASE"/>
    <property type="match status" value="1"/>
</dbReference>
<dbReference type="CDD" id="cd03505">
    <property type="entry name" value="Delta9-FADS-like"/>
    <property type="match status" value="1"/>
</dbReference>
<feature type="transmembrane region" description="Helical" evidence="10">
    <location>
        <begin position="134"/>
        <end position="155"/>
    </location>
</feature>
<dbReference type="RefSeq" id="WP_341369328.1">
    <property type="nucleotide sequence ID" value="NZ_JBBPCO010000001.1"/>
</dbReference>
<keyword evidence="5 10" id="KW-1133">Transmembrane helix</keyword>
<evidence type="ECO:0000256" key="4">
    <source>
        <dbReference type="ARBA" id="ARBA00022832"/>
    </source>
</evidence>
<comment type="subcellular location">
    <subcellularLocation>
        <location evidence="1">Membrane</location>
        <topology evidence="1">Multi-pass membrane protein</topology>
    </subcellularLocation>
</comment>
<organism evidence="12 13">
    <name type="scientific">Thermithiobacillus plumbiphilus</name>
    <dbReference type="NCBI Taxonomy" id="1729899"/>
    <lineage>
        <taxon>Bacteria</taxon>
        <taxon>Pseudomonadati</taxon>
        <taxon>Pseudomonadota</taxon>
        <taxon>Acidithiobacillia</taxon>
        <taxon>Acidithiobacillales</taxon>
        <taxon>Thermithiobacillaceae</taxon>
        <taxon>Thermithiobacillus</taxon>
    </lineage>
</organism>
<keyword evidence="4" id="KW-0276">Fatty acid metabolism</keyword>
<comment type="similarity">
    <text evidence="2">Belongs to the fatty acid desaturase type 2 family.</text>
</comment>
<dbReference type="GO" id="GO:0016491">
    <property type="term" value="F:oxidoreductase activity"/>
    <property type="evidence" value="ECO:0007669"/>
    <property type="project" value="UniProtKB-KW"/>
</dbReference>
<evidence type="ECO:0000256" key="1">
    <source>
        <dbReference type="ARBA" id="ARBA00004141"/>
    </source>
</evidence>
<dbReference type="EC" id="1.14.19.-" evidence="12"/>
<feature type="domain" description="Fatty acid desaturase" evidence="11">
    <location>
        <begin position="8"/>
        <end position="212"/>
    </location>
</feature>
<evidence type="ECO:0000256" key="6">
    <source>
        <dbReference type="ARBA" id="ARBA00023002"/>
    </source>
</evidence>
<accession>A0ABU9D3W8</accession>
<evidence type="ECO:0000256" key="10">
    <source>
        <dbReference type="SAM" id="Phobius"/>
    </source>
</evidence>
<keyword evidence="3 10" id="KW-0812">Transmembrane</keyword>
<dbReference type="PANTHER" id="PTHR11351:SF33">
    <property type="entry name" value="DELTA-9 FATTY ACID DESATURASE, DESA"/>
    <property type="match status" value="1"/>
</dbReference>
<dbReference type="InterPro" id="IPR005804">
    <property type="entry name" value="FA_desaturase_dom"/>
</dbReference>
<gene>
    <name evidence="12" type="ORF">WOB96_00655</name>
</gene>